<keyword evidence="5 8" id="KW-0472">Membrane</keyword>
<dbReference type="InterPro" id="IPR051836">
    <property type="entry name" value="Kremen_rcpt"/>
</dbReference>
<comment type="caution">
    <text evidence="10">The sequence shown here is derived from an EMBL/GenBank/DDBJ whole genome shotgun (WGS) entry which is preliminary data.</text>
</comment>
<gene>
    <name evidence="10" type="ORF">EB796_008823</name>
</gene>
<reference evidence="10" key="1">
    <citation type="submission" date="2020-06" db="EMBL/GenBank/DDBJ databases">
        <title>Draft genome of Bugula neritina, a colonial animal packing powerful symbionts and potential medicines.</title>
        <authorList>
            <person name="Rayko M."/>
        </authorList>
    </citation>
    <scope>NUCLEOTIDE SEQUENCE [LARGE SCALE GENOMIC DNA]</scope>
    <source>
        <strain evidence="10">Kwan_BN1</strain>
    </source>
</reference>
<evidence type="ECO:0000313" key="10">
    <source>
        <dbReference type="EMBL" id="KAF6032849.1"/>
    </source>
</evidence>
<evidence type="ECO:0000256" key="8">
    <source>
        <dbReference type="SAM" id="Phobius"/>
    </source>
</evidence>
<feature type="domain" description="WSC" evidence="9">
    <location>
        <begin position="433"/>
        <end position="521"/>
    </location>
</feature>
<feature type="region of interest" description="Disordered" evidence="7">
    <location>
        <begin position="1"/>
        <end position="20"/>
    </location>
</feature>
<evidence type="ECO:0000256" key="2">
    <source>
        <dbReference type="ARBA" id="ARBA00022692"/>
    </source>
</evidence>
<evidence type="ECO:0000256" key="4">
    <source>
        <dbReference type="ARBA" id="ARBA00022989"/>
    </source>
</evidence>
<dbReference type="AlphaFoldDB" id="A0A7J7K2I8"/>
<name>A0A7J7K2I8_BUGNE</name>
<evidence type="ECO:0000256" key="6">
    <source>
        <dbReference type="ARBA" id="ARBA00023180"/>
    </source>
</evidence>
<evidence type="ECO:0000313" key="11">
    <source>
        <dbReference type="Proteomes" id="UP000593567"/>
    </source>
</evidence>
<dbReference type="OrthoDB" id="4781at2759"/>
<keyword evidence="3" id="KW-0732">Signal</keyword>
<dbReference type="InterPro" id="IPR002889">
    <property type="entry name" value="WSC_carb-bd"/>
</dbReference>
<feature type="domain" description="WSC" evidence="9">
    <location>
        <begin position="522"/>
        <end position="612"/>
    </location>
</feature>
<comment type="subcellular location">
    <subcellularLocation>
        <location evidence="1">Membrane</location>
        <topology evidence="1">Single-pass membrane protein</topology>
    </subcellularLocation>
</comment>
<evidence type="ECO:0000256" key="3">
    <source>
        <dbReference type="ARBA" id="ARBA00022729"/>
    </source>
</evidence>
<feature type="transmembrane region" description="Helical" evidence="8">
    <location>
        <begin position="152"/>
        <end position="178"/>
    </location>
</feature>
<keyword evidence="11" id="KW-1185">Reference proteome</keyword>
<organism evidence="10 11">
    <name type="scientific">Bugula neritina</name>
    <name type="common">Brown bryozoan</name>
    <name type="synonym">Sertularia neritina</name>
    <dbReference type="NCBI Taxonomy" id="10212"/>
    <lineage>
        <taxon>Eukaryota</taxon>
        <taxon>Metazoa</taxon>
        <taxon>Spiralia</taxon>
        <taxon>Lophotrochozoa</taxon>
        <taxon>Bryozoa</taxon>
        <taxon>Gymnolaemata</taxon>
        <taxon>Cheilostomatida</taxon>
        <taxon>Flustrina</taxon>
        <taxon>Buguloidea</taxon>
        <taxon>Bugulidae</taxon>
        <taxon>Bugula</taxon>
    </lineage>
</organism>
<dbReference type="PROSITE" id="PS51212">
    <property type="entry name" value="WSC"/>
    <property type="match status" value="4"/>
</dbReference>
<dbReference type="Proteomes" id="UP000593567">
    <property type="component" value="Unassembled WGS sequence"/>
</dbReference>
<evidence type="ECO:0000256" key="7">
    <source>
        <dbReference type="SAM" id="MobiDB-lite"/>
    </source>
</evidence>
<feature type="region of interest" description="Disordered" evidence="7">
    <location>
        <begin position="47"/>
        <end position="69"/>
    </location>
</feature>
<feature type="domain" description="WSC" evidence="9">
    <location>
        <begin position="337"/>
        <end position="427"/>
    </location>
</feature>
<keyword evidence="4 8" id="KW-1133">Transmembrane helix</keyword>
<dbReference type="SMART" id="SM00321">
    <property type="entry name" value="WSC"/>
    <property type="match status" value="4"/>
</dbReference>
<dbReference type="GO" id="GO:0005886">
    <property type="term" value="C:plasma membrane"/>
    <property type="evidence" value="ECO:0007669"/>
    <property type="project" value="TreeGrafter"/>
</dbReference>
<feature type="compositionally biased region" description="Polar residues" evidence="7">
    <location>
        <begin position="1"/>
        <end position="17"/>
    </location>
</feature>
<sequence length="614" mass="67121">MNQYATIGDQNNYQGLSAPQPVGVQPVGNIPTQSGQLSPGYQQQFVPQQGYAPNTQPPPGYAPHTQPQPGYAPQMYMPPEYAQHRYFTQSTNVHQTNTNQLAPVPQPVFATPSSGLAPAQAPAYNGHGTGQQVVTRTTHSLLNVTDTGSTCWMVVGILTAIFICLPLGVAGAVMAYLSGEDARRGNAAAHKTKICQSKAFTLTGLGIGLLFIITGLTVGLVAINNNYISYDATTPEYTQQWTTEAIYMGCYEDDTIFRDLDGDFYDFGSDNSVAKCSSYCSERGYKYAGLQDGTLCYCGYFFGSNSRLDQTQCDLRCPADNRECGGYLINSVYRTNYLGCFKDISFIAALGDFQYYLDYFDAVPQVCTSKCGDKGFKFAALSGRNCYCSNDPNRFGEVSYEDCDVKCSSNSELLCGGDSEKSVFKTDANSDETYHYLGCYKDLTLADELPEYIYSLDNSPGWCASTCSTRGYRYAGLQSGTECYCGQSYGALGESYDCDTNCPVGNEICGGASSNSVYKTDYFGCFEDDFSIEAMNVSVFMSNYELSPTECKRRCRGQGYLFAGIGQPNGCHCSHDFNRYYQVPDSECDDLCTSDYESTCGGYSKLAVFETGLN</sequence>
<protein>
    <recommendedName>
        <fullName evidence="9">WSC domain-containing protein</fullName>
    </recommendedName>
</protein>
<dbReference type="Pfam" id="PF01822">
    <property type="entry name" value="WSC"/>
    <property type="match status" value="4"/>
</dbReference>
<accession>A0A7J7K2I8</accession>
<evidence type="ECO:0000259" key="9">
    <source>
        <dbReference type="PROSITE" id="PS51212"/>
    </source>
</evidence>
<keyword evidence="2 8" id="KW-0812">Transmembrane</keyword>
<feature type="domain" description="WSC" evidence="9">
    <location>
        <begin position="244"/>
        <end position="336"/>
    </location>
</feature>
<dbReference type="EMBL" id="VXIV02001471">
    <property type="protein sequence ID" value="KAF6032849.1"/>
    <property type="molecule type" value="Genomic_DNA"/>
</dbReference>
<dbReference type="PANTHER" id="PTHR24269">
    <property type="entry name" value="KREMEN PROTEIN"/>
    <property type="match status" value="1"/>
</dbReference>
<evidence type="ECO:0000256" key="1">
    <source>
        <dbReference type="ARBA" id="ARBA00004167"/>
    </source>
</evidence>
<evidence type="ECO:0000256" key="5">
    <source>
        <dbReference type="ARBA" id="ARBA00023136"/>
    </source>
</evidence>
<dbReference type="PANTHER" id="PTHR24269:SF16">
    <property type="entry name" value="PROTEIN SLG1"/>
    <property type="match status" value="1"/>
</dbReference>
<feature type="transmembrane region" description="Helical" evidence="8">
    <location>
        <begin position="199"/>
        <end position="223"/>
    </location>
</feature>
<proteinExistence type="predicted"/>
<keyword evidence="6" id="KW-0325">Glycoprotein</keyword>